<dbReference type="Proteomes" id="UP001281447">
    <property type="component" value="Unassembled WGS sequence"/>
</dbReference>
<comment type="caution">
    <text evidence="1">The sequence shown here is derived from an EMBL/GenBank/DDBJ whole genome shotgun (WGS) entry which is preliminary data.</text>
</comment>
<accession>A0ABU5CBT0</accession>
<protein>
    <submittedName>
        <fullName evidence="1">Uncharacterized protein</fullName>
    </submittedName>
</protein>
<keyword evidence="2" id="KW-1185">Reference proteome</keyword>
<evidence type="ECO:0000313" key="1">
    <source>
        <dbReference type="EMBL" id="MDY0396785.1"/>
    </source>
</evidence>
<organism evidence="1 2">
    <name type="scientific">Tigheibacillus halophilus</name>
    <dbReference type="NCBI Taxonomy" id="361280"/>
    <lineage>
        <taxon>Bacteria</taxon>
        <taxon>Bacillati</taxon>
        <taxon>Bacillota</taxon>
        <taxon>Bacilli</taxon>
        <taxon>Bacillales</taxon>
        <taxon>Bacillaceae</taxon>
        <taxon>Tigheibacillus</taxon>
    </lineage>
</organism>
<gene>
    <name evidence="1" type="ORF">RWE15_23915</name>
</gene>
<reference evidence="1 2" key="1">
    <citation type="submission" date="2023-10" db="EMBL/GenBank/DDBJ databases">
        <title>Virgibacillus halophilus 5B73C genome.</title>
        <authorList>
            <person name="Miliotis G."/>
            <person name="Sengupta P."/>
            <person name="Hameed A."/>
            <person name="Chuvochina M."/>
            <person name="Mcdonagh F."/>
            <person name="Simpson A.C."/>
            <person name="Singh N.K."/>
            <person name="Rekha P.D."/>
            <person name="Raman K."/>
            <person name="Hugenholtz P."/>
            <person name="Venkateswaran K."/>
        </authorList>
    </citation>
    <scope>NUCLEOTIDE SEQUENCE [LARGE SCALE GENOMIC DNA]</scope>
    <source>
        <strain evidence="1 2">5B73C</strain>
    </source>
</reference>
<evidence type="ECO:0000313" key="2">
    <source>
        <dbReference type="Proteomes" id="UP001281447"/>
    </source>
</evidence>
<name>A0ABU5CBT0_9BACI</name>
<proteinExistence type="predicted"/>
<dbReference type="EMBL" id="JAWDIP010000004">
    <property type="protein sequence ID" value="MDY0396785.1"/>
    <property type="molecule type" value="Genomic_DNA"/>
</dbReference>
<sequence length="40" mass="4717">MTYKLKVKGTIVSDDIAWIYDLFDIEHTSPKKDRNSTRKC</sequence>